<organism evidence="2 3">
    <name type="scientific">Chromobacterium sinusclupearum</name>
    <dbReference type="NCBI Taxonomy" id="2077146"/>
    <lineage>
        <taxon>Bacteria</taxon>
        <taxon>Pseudomonadati</taxon>
        <taxon>Pseudomonadota</taxon>
        <taxon>Betaproteobacteria</taxon>
        <taxon>Neisseriales</taxon>
        <taxon>Chromobacteriaceae</taxon>
        <taxon>Chromobacterium</taxon>
    </lineage>
</organism>
<dbReference type="RefSeq" id="WP_103320144.1">
    <property type="nucleotide sequence ID" value="NZ_PPTF01000052.1"/>
</dbReference>
<dbReference type="PANTHER" id="PTHR22642">
    <property type="entry name" value="IMIDAZOLONEPROPIONASE"/>
    <property type="match status" value="1"/>
</dbReference>
<dbReference type="PANTHER" id="PTHR22642:SF2">
    <property type="entry name" value="PROTEIN LONG AFTER FAR-RED 3"/>
    <property type="match status" value="1"/>
</dbReference>
<dbReference type="InterPro" id="IPR032466">
    <property type="entry name" value="Metal_Hydrolase"/>
</dbReference>
<dbReference type="InterPro" id="IPR013108">
    <property type="entry name" value="Amidohydro_3"/>
</dbReference>
<evidence type="ECO:0000259" key="1">
    <source>
        <dbReference type="Pfam" id="PF07969"/>
    </source>
</evidence>
<keyword evidence="3" id="KW-1185">Reference proteome</keyword>
<dbReference type="SUPFAM" id="SSF51338">
    <property type="entry name" value="Composite domain of metallo-dependent hydrolases"/>
    <property type="match status" value="1"/>
</dbReference>
<dbReference type="GO" id="GO:0016810">
    <property type="term" value="F:hydrolase activity, acting on carbon-nitrogen (but not peptide) bonds"/>
    <property type="evidence" value="ECO:0007669"/>
    <property type="project" value="InterPro"/>
</dbReference>
<proteinExistence type="predicted"/>
<evidence type="ECO:0000313" key="2">
    <source>
        <dbReference type="EMBL" id="POA98505.1"/>
    </source>
</evidence>
<dbReference type="InterPro" id="IPR033932">
    <property type="entry name" value="YtcJ-like"/>
</dbReference>
<dbReference type="Pfam" id="PF07969">
    <property type="entry name" value="Amidohydro_3"/>
    <property type="match status" value="1"/>
</dbReference>
<reference evidence="2 3" key="1">
    <citation type="submission" date="2018-01" db="EMBL/GenBank/DDBJ databases">
        <title>Genomic Sequence of Chromobacterium MWU13-2610 from wild cranberry bogs within the Cape Cod National Seashore.</title>
        <authorList>
            <person name="O'Hara-Hanley K."/>
            <person name="Soby S."/>
            <person name="Harrison A."/>
        </authorList>
    </citation>
    <scope>NUCLEOTIDE SEQUENCE [LARGE SCALE GENOMIC DNA]</scope>
    <source>
        <strain evidence="2 3">MWU13-2610</strain>
    </source>
</reference>
<keyword evidence="2" id="KW-0378">Hydrolase</keyword>
<accession>A0A2K4MP11</accession>
<dbReference type="AlphaFoldDB" id="A0A2K4MP11"/>
<dbReference type="EMBL" id="PPTF01000052">
    <property type="protein sequence ID" value="POA98505.1"/>
    <property type="molecule type" value="Genomic_DNA"/>
</dbReference>
<dbReference type="Gene3D" id="2.30.40.10">
    <property type="entry name" value="Urease, subunit C, domain 1"/>
    <property type="match status" value="1"/>
</dbReference>
<name>A0A2K4MP11_9NEIS</name>
<dbReference type="InterPro" id="IPR011059">
    <property type="entry name" value="Metal-dep_hydrolase_composite"/>
</dbReference>
<evidence type="ECO:0000313" key="3">
    <source>
        <dbReference type="Proteomes" id="UP000236416"/>
    </source>
</evidence>
<comment type="caution">
    <text evidence="2">The sequence shown here is derived from an EMBL/GenBank/DDBJ whole genome shotgun (WGS) entry which is preliminary data.</text>
</comment>
<sequence length="629" mass="68837">MPHDHTLGCACCGHAPKLGGTQEDNENMLDAIKLTLLDSFRQNPQQTVIFHGGTIHTMEAPASRTVEALGIANGVIVATGSFDEVQRKMAEDGFDAHECLLDGRTLMPGLIDPHMHILGSALNKGWNNVSAFDKQNLDPQYSWERLSAQIGEMLRSSQSQQYLLNDHDGSTAWFVGYGLDPSLMSDWPNINLGKMDSLWTGKIADRNIAILLVNASGHLAYVNSVANQKLLNKSAGGVLAEGQVTDAMNQVNRSTLTKKSLGDCVAEVLQDAASKGITTLFDPSMGTNPDNSAKELELGALRLIAQFGPLRLAGGLFVRTQDDLSYWLENYHLDLDNHLNQRFSIKGIKIISDGSNQGLTGFQKQPYHCLINPDKSKVPPVPGVPLNGKYNYKPKSDLESLVLRALCQGWPTLVHANGDKAIKRVLNAYGKALNPFPHEASSEPAKRRRALRSRLEHASLLDDEDIAKMASMGLSPSFLIGHVGYWGYVFQEKIFGENKARLLDRCQSALNAGMRVSLHSDHFVSPLGPLRMAEQAIYRKMEAAPGSEKPALNAEEGLTHEQALRAVTLDAAWHCHLDHLVGSLEPGKLADLVILKDDPLDPSKEALRDIAIHETWLAGAPSYVNQTTH</sequence>
<dbReference type="Gene3D" id="3.20.20.140">
    <property type="entry name" value="Metal-dependent hydrolases"/>
    <property type="match status" value="1"/>
</dbReference>
<dbReference type="SUPFAM" id="SSF51556">
    <property type="entry name" value="Metallo-dependent hydrolases"/>
    <property type="match status" value="1"/>
</dbReference>
<gene>
    <name evidence="2" type="ORF">C2134_11415</name>
</gene>
<dbReference type="CDD" id="cd01300">
    <property type="entry name" value="YtcJ_like"/>
    <property type="match status" value="1"/>
</dbReference>
<dbReference type="Proteomes" id="UP000236416">
    <property type="component" value="Unassembled WGS sequence"/>
</dbReference>
<dbReference type="Gene3D" id="3.10.310.70">
    <property type="match status" value="1"/>
</dbReference>
<feature type="domain" description="Amidohydrolase 3" evidence="1">
    <location>
        <begin position="101"/>
        <end position="623"/>
    </location>
</feature>
<protein>
    <submittedName>
        <fullName evidence="2">Amidohydrolase</fullName>
    </submittedName>
</protein>